<dbReference type="EMBL" id="JBHMDM010000004">
    <property type="protein sequence ID" value="MFB9376781.1"/>
    <property type="molecule type" value="Genomic_DNA"/>
</dbReference>
<proteinExistence type="predicted"/>
<comment type="caution">
    <text evidence="1">The sequence shown here is derived from an EMBL/GenBank/DDBJ whole genome shotgun (WGS) entry which is preliminary data.</text>
</comment>
<organism evidence="1 2">
    <name type="scientific">Kineococcus gynurae</name>
    <dbReference type="NCBI Taxonomy" id="452979"/>
    <lineage>
        <taxon>Bacteria</taxon>
        <taxon>Bacillati</taxon>
        <taxon>Actinomycetota</taxon>
        <taxon>Actinomycetes</taxon>
        <taxon>Kineosporiales</taxon>
        <taxon>Kineosporiaceae</taxon>
        <taxon>Kineococcus</taxon>
    </lineage>
</organism>
<evidence type="ECO:0000313" key="1">
    <source>
        <dbReference type="EMBL" id="MFB9376781.1"/>
    </source>
</evidence>
<reference evidence="1 2" key="1">
    <citation type="submission" date="2024-09" db="EMBL/GenBank/DDBJ databases">
        <authorList>
            <person name="Sun Q."/>
            <person name="Mori K."/>
        </authorList>
    </citation>
    <scope>NUCLEOTIDE SEQUENCE [LARGE SCALE GENOMIC DNA]</scope>
    <source>
        <strain evidence="1 2">TISTR 1856</strain>
    </source>
</reference>
<sequence length="86" mass="9133">MDDGVEQVHEAVRTIPAGIGVVRDADRAGRALRVSAHPDHGADGRVVLSLWEQQTCVSTLRLDRAATVELLALLGTALLPVPSREG</sequence>
<gene>
    <name evidence="1" type="ORF">ACFFVI_07345</name>
</gene>
<protein>
    <submittedName>
        <fullName evidence="1">Uncharacterized protein</fullName>
    </submittedName>
</protein>
<accession>A0ABV5LRV6</accession>
<dbReference type="Proteomes" id="UP001589748">
    <property type="component" value="Unassembled WGS sequence"/>
</dbReference>
<dbReference type="RefSeq" id="WP_380135778.1">
    <property type="nucleotide sequence ID" value="NZ_JBHLUI010000003.1"/>
</dbReference>
<name>A0ABV5LRV6_9ACTN</name>
<evidence type="ECO:0000313" key="2">
    <source>
        <dbReference type="Proteomes" id="UP001589748"/>
    </source>
</evidence>
<keyword evidence="2" id="KW-1185">Reference proteome</keyword>